<dbReference type="EMBL" id="JAJTJA010000001">
    <property type="protein sequence ID" value="KAH8705080.1"/>
    <property type="molecule type" value="Genomic_DNA"/>
</dbReference>
<accession>A0AAD4L5Q4</accession>
<dbReference type="InterPro" id="IPR000620">
    <property type="entry name" value="EamA_dom"/>
</dbReference>
<proteinExistence type="predicted"/>
<keyword evidence="11" id="KW-1185">Reference proteome</keyword>
<dbReference type="PANTHER" id="PTHR23051">
    <property type="entry name" value="SOLUTE CARRIER FAMILY 35, MEMBER F5"/>
    <property type="match status" value="1"/>
</dbReference>
<feature type="transmembrane region" description="Helical" evidence="7">
    <location>
        <begin position="352"/>
        <end position="373"/>
    </location>
</feature>
<keyword evidence="4 7" id="KW-1133">Transmembrane helix</keyword>
<gene>
    <name evidence="10" type="ORF">BGW36DRAFT_366771</name>
</gene>
<name>A0AAD4L5Q4_9EURO</name>
<feature type="transmembrane region" description="Helical" evidence="7">
    <location>
        <begin position="230"/>
        <end position="247"/>
    </location>
</feature>
<reference evidence="10" key="1">
    <citation type="submission" date="2021-12" db="EMBL/GenBank/DDBJ databases">
        <title>Convergent genome expansion in fungi linked to evolution of root-endophyte symbiosis.</title>
        <authorList>
            <consortium name="DOE Joint Genome Institute"/>
            <person name="Ke Y.-H."/>
            <person name="Bonito G."/>
            <person name="Liao H.-L."/>
            <person name="Looney B."/>
            <person name="Rojas-Flechas A."/>
            <person name="Nash J."/>
            <person name="Hameed K."/>
            <person name="Schadt C."/>
            <person name="Martin F."/>
            <person name="Crous P.W."/>
            <person name="Miettinen O."/>
            <person name="Magnuson J.K."/>
            <person name="Labbe J."/>
            <person name="Jacobson D."/>
            <person name="Doktycz M.J."/>
            <person name="Veneault-Fourrey C."/>
            <person name="Kuo A."/>
            <person name="Mondo S."/>
            <person name="Calhoun S."/>
            <person name="Riley R."/>
            <person name="Ohm R."/>
            <person name="LaButti K."/>
            <person name="Andreopoulos B."/>
            <person name="Pangilinan J."/>
            <person name="Nolan M."/>
            <person name="Tritt A."/>
            <person name="Clum A."/>
            <person name="Lipzen A."/>
            <person name="Daum C."/>
            <person name="Barry K."/>
            <person name="Grigoriev I.V."/>
            <person name="Vilgalys R."/>
        </authorList>
    </citation>
    <scope>NUCLEOTIDE SEQUENCE</scope>
    <source>
        <strain evidence="10">PMI_201</strain>
    </source>
</reference>
<evidence type="ECO:0000256" key="3">
    <source>
        <dbReference type="ARBA" id="ARBA00022824"/>
    </source>
</evidence>
<dbReference type="Proteomes" id="UP001201262">
    <property type="component" value="Unassembled WGS sequence"/>
</dbReference>
<dbReference type="RefSeq" id="XP_046077701.1">
    <property type="nucleotide sequence ID" value="XM_046214785.1"/>
</dbReference>
<evidence type="ECO:0000256" key="5">
    <source>
        <dbReference type="ARBA" id="ARBA00023136"/>
    </source>
</evidence>
<dbReference type="Pfam" id="PF13127">
    <property type="entry name" value="DUF3955"/>
    <property type="match status" value="1"/>
</dbReference>
<feature type="transmembrane region" description="Helical" evidence="7">
    <location>
        <begin position="59"/>
        <end position="81"/>
    </location>
</feature>
<evidence type="ECO:0000256" key="4">
    <source>
        <dbReference type="ARBA" id="ARBA00022989"/>
    </source>
</evidence>
<dbReference type="Pfam" id="PF00892">
    <property type="entry name" value="EamA"/>
    <property type="match status" value="1"/>
</dbReference>
<dbReference type="GeneID" id="70245072"/>
<sequence length="477" mass="52898">MESVGSVSDDERVQTANKMGLARHTLGIILLSCVVFLWTASNFLASTILADDSYSHPFFITYVNTSFFIVFLIIVISRRIFRIWRRGKLSHVKSWKSFLVYLDSHGMKETMPGGTFDGGVEGEDEENNDENDELDDRAIMQRQRLLDSYQDPEDVFPTTAKVTPTGRLGLKETARLAAQFCLLWFLANYFALACLQYTTVGSTTILTSTSGVWTLIFGAMIGVEKFTARKCLGVLASLAGVILISRVDMSTSNDEIVTPPTNPVGDGDDGSSFPNKTSAEIALGDAMAAFSAIVYGVYTIVMKKQVGDESRVNMQLFFGMVGFFNVFFLWPGFIILHKLDIEPFSLPSENRIWIIILVTSTSFSLWHMLMSILKINSLSSLISDICWAYAMLLTTPLVVTVGLSLTIPLSLVGQIILQGEYASVLYWIGAVIVFLSFLIVNHESKEEEEQNLRTSVIFSEEGSRTIIVDQDALSGNI</sequence>
<feature type="domain" description="DUF3955" evidence="9">
    <location>
        <begin position="25"/>
        <end position="77"/>
    </location>
</feature>
<evidence type="ECO:0000259" key="9">
    <source>
        <dbReference type="Pfam" id="PF13127"/>
    </source>
</evidence>
<feature type="transmembrane region" description="Helical" evidence="7">
    <location>
        <begin position="385"/>
        <end position="409"/>
    </location>
</feature>
<feature type="transmembrane region" description="Helical" evidence="7">
    <location>
        <begin position="421"/>
        <end position="440"/>
    </location>
</feature>
<protein>
    <recommendedName>
        <fullName evidence="12">EamA domain-containing protein</fullName>
    </recommendedName>
</protein>
<dbReference type="InterPro" id="IPR025016">
    <property type="entry name" value="DUF3955"/>
</dbReference>
<evidence type="ECO:0000313" key="11">
    <source>
        <dbReference type="Proteomes" id="UP001201262"/>
    </source>
</evidence>
<evidence type="ECO:0000313" key="10">
    <source>
        <dbReference type="EMBL" id="KAH8705080.1"/>
    </source>
</evidence>
<dbReference type="GO" id="GO:0000329">
    <property type="term" value="C:fungal-type vacuole membrane"/>
    <property type="evidence" value="ECO:0007669"/>
    <property type="project" value="TreeGrafter"/>
</dbReference>
<keyword evidence="5 7" id="KW-0472">Membrane</keyword>
<feature type="transmembrane region" description="Helical" evidence="7">
    <location>
        <begin position="21"/>
        <end position="39"/>
    </location>
</feature>
<evidence type="ECO:0000259" key="8">
    <source>
        <dbReference type="Pfam" id="PF00892"/>
    </source>
</evidence>
<evidence type="ECO:0000256" key="7">
    <source>
        <dbReference type="SAM" id="Phobius"/>
    </source>
</evidence>
<organism evidence="10 11">
    <name type="scientific">Talaromyces proteolyticus</name>
    <dbReference type="NCBI Taxonomy" id="1131652"/>
    <lineage>
        <taxon>Eukaryota</taxon>
        <taxon>Fungi</taxon>
        <taxon>Dikarya</taxon>
        <taxon>Ascomycota</taxon>
        <taxon>Pezizomycotina</taxon>
        <taxon>Eurotiomycetes</taxon>
        <taxon>Eurotiomycetidae</taxon>
        <taxon>Eurotiales</taxon>
        <taxon>Trichocomaceae</taxon>
        <taxon>Talaromyces</taxon>
        <taxon>Talaromyces sect. Bacilispori</taxon>
    </lineage>
</organism>
<evidence type="ECO:0000256" key="2">
    <source>
        <dbReference type="ARBA" id="ARBA00022692"/>
    </source>
</evidence>
<dbReference type="SUPFAM" id="SSF103481">
    <property type="entry name" value="Multidrug resistance efflux transporter EmrE"/>
    <property type="match status" value="1"/>
</dbReference>
<feature type="transmembrane region" description="Helical" evidence="7">
    <location>
        <begin position="204"/>
        <end position="223"/>
    </location>
</feature>
<evidence type="ECO:0000256" key="6">
    <source>
        <dbReference type="SAM" id="MobiDB-lite"/>
    </source>
</evidence>
<keyword evidence="2 7" id="KW-0812">Transmembrane</keyword>
<dbReference type="AlphaFoldDB" id="A0AAD4L5Q4"/>
<feature type="compositionally biased region" description="Acidic residues" evidence="6">
    <location>
        <begin position="120"/>
        <end position="134"/>
    </location>
</feature>
<feature type="transmembrane region" description="Helical" evidence="7">
    <location>
        <begin position="176"/>
        <end position="198"/>
    </location>
</feature>
<comment type="subcellular location">
    <subcellularLocation>
        <location evidence="1">Endoplasmic reticulum membrane</location>
        <topology evidence="1">Multi-pass membrane protein</topology>
    </subcellularLocation>
</comment>
<keyword evidence="3" id="KW-0256">Endoplasmic reticulum</keyword>
<feature type="transmembrane region" description="Helical" evidence="7">
    <location>
        <begin position="281"/>
        <end position="301"/>
    </location>
</feature>
<feature type="transmembrane region" description="Helical" evidence="7">
    <location>
        <begin position="313"/>
        <end position="332"/>
    </location>
</feature>
<dbReference type="InterPro" id="IPR037185">
    <property type="entry name" value="EmrE-like"/>
</dbReference>
<evidence type="ECO:0000256" key="1">
    <source>
        <dbReference type="ARBA" id="ARBA00004477"/>
    </source>
</evidence>
<dbReference type="PANTHER" id="PTHR23051:SF0">
    <property type="entry name" value="SOLUTE CARRIER FAMILY 35 MEMBER F5"/>
    <property type="match status" value="1"/>
</dbReference>
<evidence type="ECO:0008006" key="12">
    <source>
        <dbReference type="Google" id="ProtNLM"/>
    </source>
</evidence>
<comment type="caution">
    <text evidence="10">The sequence shown here is derived from an EMBL/GenBank/DDBJ whole genome shotgun (WGS) entry which is preliminary data.</text>
</comment>
<feature type="domain" description="EamA" evidence="8">
    <location>
        <begin position="182"/>
        <end position="245"/>
    </location>
</feature>
<feature type="region of interest" description="Disordered" evidence="6">
    <location>
        <begin position="113"/>
        <end position="134"/>
    </location>
</feature>